<proteinExistence type="predicted"/>
<protein>
    <submittedName>
        <fullName evidence="1">Uncharacterized protein</fullName>
    </submittedName>
</protein>
<dbReference type="Proteomes" id="UP001281614">
    <property type="component" value="Unassembled WGS sequence"/>
</dbReference>
<sequence length="94" mass="10689">MPTDRDHLIYLGDHLGIGKGHCSILSAYLHCEYLLSLRLITLASNYRSTIQAYDLRPRPRPQCTVTTYQSPASVSRPYCRIADRNKQDIYTTGS</sequence>
<gene>
    <name evidence="1" type="ORF">CKAH01_13094</name>
</gene>
<reference evidence="1" key="1">
    <citation type="submission" date="2023-02" db="EMBL/GenBank/DDBJ databases">
        <title>Colletotrichum kahawae CIFC_Que2 genome sequencing and assembly.</title>
        <authorList>
            <person name="Baroncelli R."/>
        </authorList>
    </citation>
    <scope>NUCLEOTIDE SEQUENCE</scope>
    <source>
        <strain evidence="1">CIFC_Que2</strain>
    </source>
</reference>
<comment type="caution">
    <text evidence="1">The sequence shown here is derived from an EMBL/GenBank/DDBJ whole genome shotgun (WGS) entry which is preliminary data.</text>
</comment>
<dbReference type="AlphaFoldDB" id="A0AAE0DAE0"/>
<evidence type="ECO:0000313" key="1">
    <source>
        <dbReference type="EMBL" id="KAK2774760.1"/>
    </source>
</evidence>
<evidence type="ECO:0000313" key="2">
    <source>
        <dbReference type="Proteomes" id="UP001281614"/>
    </source>
</evidence>
<keyword evidence="2" id="KW-1185">Reference proteome</keyword>
<dbReference type="EMBL" id="VYYT01000043">
    <property type="protein sequence ID" value="KAK2774760.1"/>
    <property type="molecule type" value="Genomic_DNA"/>
</dbReference>
<name>A0AAE0DAE0_COLKA</name>
<organism evidence="1 2">
    <name type="scientific">Colletotrichum kahawae</name>
    <name type="common">Coffee berry disease fungus</name>
    <dbReference type="NCBI Taxonomy" id="34407"/>
    <lineage>
        <taxon>Eukaryota</taxon>
        <taxon>Fungi</taxon>
        <taxon>Dikarya</taxon>
        <taxon>Ascomycota</taxon>
        <taxon>Pezizomycotina</taxon>
        <taxon>Sordariomycetes</taxon>
        <taxon>Hypocreomycetidae</taxon>
        <taxon>Glomerellales</taxon>
        <taxon>Glomerellaceae</taxon>
        <taxon>Colletotrichum</taxon>
        <taxon>Colletotrichum gloeosporioides species complex</taxon>
    </lineage>
</organism>
<accession>A0AAE0DAE0</accession>